<reference evidence="10 11" key="1">
    <citation type="submission" date="2013-04" db="EMBL/GenBank/DDBJ databases">
        <title>The Genome Sequence of Bacteroides massiliensis DSM 17679.</title>
        <authorList>
            <consortium name="The Broad Institute Genomics Platform"/>
            <person name="Earl A."/>
            <person name="Ward D."/>
            <person name="Feldgarden M."/>
            <person name="Gevers D."/>
            <person name="Martens E."/>
            <person name="Fenner L."/>
            <person name="Roux V."/>
            <person name="Mallet M.N."/>
            <person name="Raoult D."/>
            <person name="Walker B."/>
            <person name="Young S."/>
            <person name="Zeng Q."/>
            <person name="Gargeya S."/>
            <person name="Fitzgerald M."/>
            <person name="Haas B."/>
            <person name="Abouelleil A."/>
            <person name="Allen A.W."/>
            <person name="Alvarado L."/>
            <person name="Arachchi H.M."/>
            <person name="Berlin A.M."/>
            <person name="Chapman S.B."/>
            <person name="Gainer-Dewar J."/>
            <person name="Goldberg J."/>
            <person name="Griggs A."/>
            <person name="Gujja S."/>
            <person name="Hansen M."/>
            <person name="Howarth C."/>
            <person name="Imamovic A."/>
            <person name="Ireland A."/>
            <person name="Larimer J."/>
            <person name="McCowan C."/>
            <person name="Murphy C."/>
            <person name="Pearson M."/>
            <person name="Poon T.W."/>
            <person name="Priest M."/>
            <person name="Roberts A."/>
            <person name="Saif S."/>
            <person name="Shea T."/>
            <person name="Sisk P."/>
            <person name="Sykes S."/>
            <person name="Wortman J."/>
            <person name="Nusbaum C."/>
            <person name="Birren B."/>
        </authorList>
    </citation>
    <scope>NUCLEOTIDE SEQUENCE [LARGE SCALE GENOMIC DNA]</scope>
    <source>
        <strain evidence="11">B84634 / Timone 84634 / DSM 17679 / JCM 13223</strain>
    </source>
</reference>
<dbReference type="EC" id="2.7.13.3" evidence="2"/>
<dbReference type="EMBL" id="AQHY01000040">
    <property type="protein sequence ID" value="EOA52286.1"/>
    <property type="molecule type" value="Genomic_DNA"/>
</dbReference>
<dbReference type="Gene3D" id="1.25.40.10">
    <property type="entry name" value="Tetratricopeptide repeat domain"/>
    <property type="match status" value="1"/>
</dbReference>
<dbReference type="GO" id="GO:0000155">
    <property type="term" value="F:phosphorelay sensor kinase activity"/>
    <property type="evidence" value="ECO:0007669"/>
    <property type="project" value="InterPro"/>
</dbReference>
<evidence type="ECO:0000256" key="5">
    <source>
        <dbReference type="ARBA" id="ARBA00022777"/>
    </source>
</evidence>
<dbReference type="eggNOG" id="COG2205">
    <property type="taxonomic scope" value="Bacteria"/>
</dbReference>
<dbReference type="Pfam" id="PF00512">
    <property type="entry name" value="HisKA"/>
    <property type="match status" value="1"/>
</dbReference>
<dbReference type="PANTHER" id="PTHR43711:SF31">
    <property type="entry name" value="HISTIDINE KINASE"/>
    <property type="match status" value="1"/>
</dbReference>
<evidence type="ECO:0000256" key="3">
    <source>
        <dbReference type="ARBA" id="ARBA00022553"/>
    </source>
</evidence>
<dbReference type="InterPro" id="IPR050736">
    <property type="entry name" value="Sensor_HK_Regulatory"/>
</dbReference>
<dbReference type="OrthoDB" id="1491460at2"/>
<dbReference type="InterPro" id="IPR036890">
    <property type="entry name" value="HATPase_C_sf"/>
</dbReference>
<proteinExistence type="predicted"/>
<dbReference type="CDD" id="cd00082">
    <property type="entry name" value="HisKA"/>
    <property type="match status" value="1"/>
</dbReference>
<dbReference type="PANTHER" id="PTHR43711">
    <property type="entry name" value="TWO-COMPONENT HISTIDINE KINASE"/>
    <property type="match status" value="1"/>
</dbReference>
<protein>
    <recommendedName>
        <fullName evidence="2">histidine kinase</fullName>
        <ecNumber evidence="2">2.7.13.3</ecNumber>
    </recommendedName>
</protein>
<dbReference type="InterPro" id="IPR005467">
    <property type="entry name" value="His_kinase_dom"/>
</dbReference>
<keyword evidence="8" id="KW-1133">Transmembrane helix</keyword>
<dbReference type="PATRIC" id="fig|1121098.3.peg.3790"/>
<comment type="caution">
    <text evidence="10">The sequence shown here is derived from an EMBL/GenBank/DDBJ whole genome shotgun (WGS) entry which is preliminary data.</text>
</comment>
<evidence type="ECO:0000256" key="4">
    <source>
        <dbReference type="ARBA" id="ARBA00022679"/>
    </source>
</evidence>
<dbReference type="AlphaFoldDB" id="U6R9B4"/>
<dbReference type="SMART" id="SM00388">
    <property type="entry name" value="HisKA"/>
    <property type="match status" value="1"/>
</dbReference>
<dbReference type="PROSITE" id="PS50005">
    <property type="entry name" value="TPR"/>
    <property type="match status" value="1"/>
</dbReference>
<organism evidence="10 11">
    <name type="scientific">Phocaeicola massiliensis B84634 = Timone 84634 = DSM 17679 = JCM 13223</name>
    <dbReference type="NCBI Taxonomy" id="1121098"/>
    <lineage>
        <taxon>Bacteria</taxon>
        <taxon>Pseudomonadati</taxon>
        <taxon>Bacteroidota</taxon>
        <taxon>Bacteroidia</taxon>
        <taxon>Bacteroidales</taxon>
        <taxon>Bacteroidaceae</taxon>
        <taxon>Phocaeicola</taxon>
    </lineage>
</organism>
<dbReference type="STRING" id="1121098.HMPREF1534_03712"/>
<dbReference type="InterPro" id="IPR011990">
    <property type="entry name" value="TPR-like_helical_dom_sf"/>
</dbReference>
<feature type="repeat" description="TPR" evidence="7">
    <location>
        <begin position="150"/>
        <end position="183"/>
    </location>
</feature>
<comment type="catalytic activity">
    <reaction evidence="1">
        <text>ATP + protein L-histidine = ADP + protein N-phospho-L-histidine.</text>
        <dbReference type="EC" id="2.7.13.3"/>
    </reaction>
</comment>
<evidence type="ECO:0000256" key="7">
    <source>
        <dbReference type="PROSITE-ProRule" id="PRU00339"/>
    </source>
</evidence>
<dbReference type="Proteomes" id="UP000017831">
    <property type="component" value="Unassembled WGS sequence"/>
</dbReference>
<feature type="transmembrane region" description="Helical" evidence="8">
    <location>
        <begin position="382"/>
        <end position="401"/>
    </location>
</feature>
<feature type="domain" description="Histidine kinase" evidence="9">
    <location>
        <begin position="451"/>
        <end position="664"/>
    </location>
</feature>
<sequence>MCLKLCLTILFVLCCCCGKGQNEVAVENDSILMAYYKKCKANLDSPIALDMCDTLFVRSEKAGNRRLMAIAKCLKLDYYYYKNDEENILKSVKEAKLISRKYNQLKYYYFAWGSRLIIYYLKQNKANIALYEVKKMLQEARKDNYMRGVAECYRCMANIYLTQDNYRLAYDNFKKTIEIVEENNIADINIPSYYASLAQAAVELKRWDEAKEALEKGILLAQTDYQSFTTRKAYALYYIKKGQLNEAWKYIQDIEKLFIQNKNMVTYIMGLYYLKETYYSVAGQYSEALKMVDAMMNDSTPIRSKYMDYKLVREQGNIYWKMGDKLKAAEFYYDYIAATDSVRTKELQNSATEFSSILELEQLKNERNELQLSVQKDQLHTVYLVLIFVVLFWIMSGILFFRIYKLNKRLKASELIVNKQNKDLKIFADELMKAKERAEYASMMKTTFIQNMSHEIRTPLNSIVGFSQLLVDIYQDNQETKEFVSIIEVNSANLLRLINDVLDISFLDQSEEVSYDKVEDINVSCLSGIEAVRTLVHEGVELEFRPSVERCLIKTNPGRVSQILIHLLQNAAKFTDKGSIVLDYELNRNEREIIYRITDTGKGIPADKQEYVFERFTKLDDFTQGTGLGLPICRLIAEKLGGTLVIDKEYTVGCRFILTLPLIEV</sequence>
<dbReference type="InterPro" id="IPR003661">
    <property type="entry name" value="HisK_dim/P_dom"/>
</dbReference>
<evidence type="ECO:0000256" key="6">
    <source>
        <dbReference type="ARBA" id="ARBA00023012"/>
    </source>
</evidence>
<keyword evidence="8" id="KW-0812">Transmembrane</keyword>
<keyword evidence="4" id="KW-0808">Transferase</keyword>
<evidence type="ECO:0000313" key="11">
    <source>
        <dbReference type="Proteomes" id="UP000017831"/>
    </source>
</evidence>
<evidence type="ECO:0000313" key="10">
    <source>
        <dbReference type="EMBL" id="EOA52286.1"/>
    </source>
</evidence>
<dbReference type="SUPFAM" id="SSF55874">
    <property type="entry name" value="ATPase domain of HSP90 chaperone/DNA topoisomerase II/histidine kinase"/>
    <property type="match status" value="1"/>
</dbReference>
<dbReference type="SMART" id="SM00028">
    <property type="entry name" value="TPR"/>
    <property type="match status" value="3"/>
</dbReference>
<keyword evidence="6" id="KW-0902">Two-component regulatory system</keyword>
<dbReference type="Gene3D" id="1.10.287.130">
    <property type="match status" value="1"/>
</dbReference>
<dbReference type="InterPro" id="IPR004358">
    <property type="entry name" value="Sig_transdc_His_kin-like_C"/>
</dbReference>
<gene>
    <name evidence="10" type="ORF">HMPREF1534_03712</name>
</gene>
<dbReference type="SMART" id="SM00387">
    <property type="entry name" value="HATPase_c"/>
    <property type="match status" value="1"/>
</dbReference>
<keyword evidence="11" id="KW-1185">Reference proteome</keyword>
<dbReference type="InterPro" id="IPR036097">
    <property type="entry name" value="HisK_dim/P_sf"/>
</dbReference>
<dbReference type="InterPro" id="IPR003594">
    <property type="entry name" value="HATPase_dom"/>
</dbReference>
<dbReference type="InterPro" id="IPR019734">
    <property type="entry name" value="TPR_rpt"/>
</dbReference>
<keyword evidence="3" id="KW-0597">Phosphoprotein</keyword>
<name>U6R9B4_9BACT</name>
<keyword evidence="5" id="KW-0418">Kinase</keyword>
<evidence type="ECO:0000256" key="8">
    <source>
        <dbReference type="SAM" id="Phobius"/>
    </source>
</evidence>
<dbReference type="PROSITE" id="PS50109">
    <property type="entry name" value="HIS_KIN"/>
    <property type="match status" value="1"/>
</dbReference>
<dbReference type="Gene3D" id="3.30.565.10">
    <property type="entry name" value="Histidine kinase-like ATPase, C-terminal domain"/>
    <property type="match status" value="1"/>
</dbReference>
<evidence type="ECO:0000259" key="9">
    <source>
        <dbReference type="PROSITE" id="PS50109"/>
    </source>
</evidence>
<dbReference type="HOGENOM" id="CLU_023350_1_0_10"/>
<dbReference type="PRINTS" id="PR00344">
    <property type="entry name" value="BCTRLSENSOR"/>
</dbReference>
<evidence type="ECO:0000256" key="2">
    <source>
        <dbReference type="ARBA" id="ARBA00012438"/>
    </source>
</evidence>
<dbReference type="SUPFAM" id="SSF48452">
    <property type="entry name" value="TPR-like"/>
    <property type="match status" value="2"/>
</dbReference>
<keyword evidence="8" id="KW-0472">Membrane</keyword>
<evidence type="ECO:0000256" key="1">
    <source>
        <dbReference type="ARBA" id="ARBA00000085"/>
    </source>
</evidence>
<accession>U6R9B4</accession>
<keyword evidence="7" id="KW-0802">TPR repeat</keyword>
<dbReference type="Pfam" id="PF02518">
    <property type="entry name" value="HATPase_c"/>
    <property type="match status" value="1"/>
</dbReference>
<dbReference type="SUPFAM" id="SSF47384">
    <property type="entry name" value="Homodimeric domain of signal transducing histidine kinase"/>
    <property type="match status" value="1"/>
</dbReference>